<evidence type="ECO:0000313" key="2">
    <source>
        <dbReference type="Proteomes" id="UP000230557"/>
    </source>
</evidence>
<dbReference type="AlphaFoldDB" id="A0A2H0VDC1"/>
<dbReference type="Proteomes" id="UP000230557">
    <property type="component" value="Unassembled WGS sequence"/>
</dbReference>
<sequence length="123" mass="13879">MHFKLVCTNCNEQRAFRIYNDLTVAQIIAWVRNKDYGLGCECPLAAIKIVYGRNAGEDFPTYIWSCGGCGKSIEFGFQSGITLEEVVRIINETHSVLRGECHCVDNQLKVRRIHKTPVKLDSG</sequence>
<proteinExistence type="predicted"/>
<name>A0A2H0VDC1_9BACT</name>
<comment type="caution">
    <text evidence="1">The sequence shown here is derived from an EMBL/GenBank/DDBJ whole genome shotgun (WGS) entry which is preliminary data.</text>
</comment>
<gene>
    <name evidence="1" type="ORF">COT91_03300</name>
</gene>
<protein>
    <submittedName>
        <fullName evidence="1">Uncharacterized protein</fullName>
    </submittedName>
</protein>
<evidence type="ECO:0000313" key="1">
    <source>
        <dbReference type="EMBL" id="PIR97102.1"/>
    </source>
</evidence>
<dbReference type="EMBL" id="PFAJ01000044">
    <property type="protein sequence ID" value="PIR97102.1"/>
    <property type="molecule type" value="Genomic_DNA"/>
</dbReference>
<reference evidence="2" key="1">
    <citation type="submission" date="2017-09" db="EMBL/GenBank/DDBJ databases">
        <title>Depth-based differentiation of microbial function through sediment-hosted aquifers and enrichment of novel symbionts in the deep terrestrial subsurface.</title>
        <authorList>
            <person name="Probst A.J."/>
            <person name="Ladd B."/>
            <person name="Jarett J.K."/>
            <person name="Geller-Mcgrath D.E."/>
            <person name="Sieber C.M.K."/>
            <person name="Emerson J.B."/>
            <person name="Anantharaman K."/>
            <person name="Thomas B.C."/>
            <person name="Malmstrom R."/>
            <person name="Stieglmeier M."/>
            <person name="Klingl A."/>
            <person name="Woyke T."/>
            <person name="Ryan C.M."/>
            <person name="Banfield J.F."/>
        </authorList>
    </citation>
    <scope>NUCLEOTIDE SEQUENCE [LARGE SCALE GENOMIC DNA]</scope>
</reference>
<organism evidence="1 2">
    <name type="scientific">Candidatus Doudnabacteria bacterium CG10_big_fil_rev_8_21_14_0_10_41_10</name>
    <dbReference type="NCBI Taxonomy" id="1974551"/>
    <lineage>
        <taxon>Bacteria</taxon>
        <taxon>Candidatus Doudnaibacteriota</taxon>
    </lineage>
</organism>
<accession>A0A2H0VDC1</accession>